<evidence type="ECO:0000313" key="1">
    <source>
        <dbReference type="EMBL" id="KIK94000.1"/>
    </source>
</evidence>
<dbReference type="InParanoid" id="A0A0D0E7H7"/>
<dbReference type="Proteomes" id="UP000054538">
    <property type="component" value="Unassembled WGS sequence"/>
</dbReference>
<dbReference type="AlphaFoldDB" id="A0A0D0E7H7"/>
<gene>
    <name evidence="1" type="ORF">PAXRUDRAFT_480927</name>
</gene>
<reference evidence="1 2" key="1">
    <citation type="submission" date="2014-04" db="EMBL/GenBank/DDBJ databases">
        <authorList>
            <consortium name="DOE Joint Genome Institute"/>
            <person name="Kuo A."/>
            <person name="Kohler A."/>
            <person name="Jargeat P."/>
            <person name="Nagy L.G."/>
            <person name="Floudas D."/>
            <person name="Copeland A."/>
            <person name="Barry K.W."/>
            <person name="Cichocki N."/>
            <person name="Veneault-Fourrey C."/>
            <person name="LaButti K."/>
            <person name="Lindquist E.A."/>
            <person name="Lipzen A."/>
            <person name="Lundell T."/>
            <person name="Morin E."/>
            <person name="Murat C."/>
            <person name="Sun H."/>
            <person name="Tunlid A."/>
            <person name="Henrissat B."/>
            <person name="Grigoriev I.V."/>
            <person name="Hibbett D.S."/>
            <person name="Martin F."/>
            <person name="Nordberg H.P."/>
            <person name="Cantor M.N."/>
            <person name="Hua S.X."/>
        </authorList>
    </citation>
    <scope>NUCLEOTIDE SEQUENCE [LARGE SCALE GENOMIC DNA]</scope>
    <source>
        <strain evidence="1 2">Ve08.2h10</strain>
    </source>
</reference>
<organism evidence="1 2">
    <name type="scientific">Paxillus rubicundulus Ve08.2h10</name>
    <dbReference type="NCBI Taxonomy" id="930991"/>
    <lineage>
        <taxon>Eukaryota</taxon>
        <taxon>Fungi</taxon>
        <taxon>Dikarya</taxon>
        <taxon>Basidiomycota</taxon>
        <taxon>Agaricomycotina</taxon>
        <taxon>Agaricomycetes</taxon>
        <taxon>Agaricomycetidae</taxon>
        <taxon>Boletales</taxon>
        <taxon>Paxilineae</taxon>
        <taxon>Paxillaceae</taxon>
        <taxon>Paxillus</taxon>
    </lineage>
</organism>
<accession>A0A0D0E7H7</accession>
<sequence length="53" mass="6049">MGIDIITQKWHGPNLLENNLVVSRLGHFHGNRLCFQCTGCVFTVDLCIIYNML</sequence>
<evidence type="ECO:0000313" key="2">
    <source>
        <dbReference type="Proteomes" id="UP000054538"/>
    </source>
</evidence>
<reference evidence="2" key="2">
    <citation type="submission" date="2015-01" db="EMBL/GenBank/DDBJ databases">
        <title>Evolutionary Origins and Diversification of the Mycorrhizal Mutualists.</title>
        <authorList>
            <consortium name="DOE Joint Genome Institute"/>
            <consortium name="Mycorrhizal Genomics Consortium"/>
            <person name="Kohler A."/>
            <person name="Kuo A."/>
            <person name="Nagy L.G."/>
            <person name="Floudas D."/>
            <person name="Copeland A."/>
            <person name="Barry K.W."/>
            <person name="Cichocki N."/>
            <person name="Veneault-Fourrey C."/>
            <person name="LaButti K."/>
            <person name="Lindquist E.A."/>
            <person name="Lipzen A."/>
            <person name="Lundell T."/>
            <person name="Morin E."/>
            <person name="Murat C."/>
            <person name="Riley R."/>
            <person name="Ohm R."/>
            <person name="Sun H."/>
            <person name="Tunlid A."/>
            <person name="Henrissat B."/>
            <person name="Grigoriev I.V."/>
            <person name="Hibbett D.S."/>
            <person name="Martin F."/>
        </authorList>
    </citation>
    <scope>NUCLEOTIDE SEQUENCE [LARGE SCALE GENOMIC DNA]</scope>
    <source>
        <strain evidence="2">Ve08.2h10</strain>
    </source>
</reference>
<dbReference type="EMBL" id="KN825137">
    <property type="protein sequence ID" value="KIK94000.1"/>
    <property type="molecule type" value="Genomic_DNA"/>
</dbReference>
<protein>
    <submittedName>
        <fullName evidence="1">Uncharacterized protein</fullName>
    </submittedName>
</protein>
<keyword evidence="2" id="KW-1185">Reference proteome</keyword>
<proteinExistence type="predicted"/>
<name>A0A0D0E7H7_9AGAM</name>
<dbReference type="HOGENOM" id="CLU_3069354_0_0_1"/>